<sequence>LAQTSDASAGSGIRTAPHMATISSINCPWLKIQSCLTPLRHHVVAISPFGDKLFFFAPGEKTTDWQSSLVPYGIRIRLREASTAAVRAENTSPIAHNLTSILAESLYPDRLFC</sequence>
<organism evidence="1 2">
    <name type="scientific">Dichanthelium oligosanthes</name>
    <dbReference type="NCBI Taxonomy" id="888268"/>
    <lineage>
        <taxon>Eukaryota</taxon>
        <taxon>Viridiplantae</taxon>
        <taxon>Streptophyta</taxon>
        <taxon>Embryophyta</taxon>
        <taxon>Tracheophyta</taxon>
        <taxon>Spermatophyta</taxon>
        <taxon>Magnoliopsida</taxon>
        <taxon>Liliopsida</taxon>
        <taxon>Poales</taxon>
        <taxon>Poaceae</taxon>
        <taxon>PACMAD clade</taxon>
        <taxon>Panicoideae</taxon>
        <taxon>Panicodae</taxon>
        <taxon>Paniceae</taxon>
        <taxon>Dichantheliinae</taxon>
        <taxon>Dichanthelium</taxon>
    </lineage>
</organism>
<evidence type="ECO:0000313" key="2">
    <source>
        <dbReference type="Proteomes" id="UP000095767"/>
    </source>
</evidence>
<keyword evidence="2" id="KW-1185">Reference proteome</keyword>
<protein>
    <submittedName>
        <fullName evidence="1">Uncharacterized protein</fullName>
    </submittedName>
</protein>
<proteinExistence type="predicted"/>
<feature type="non-terminal residue" evidence="1">
    <location>
        <position position="1"/>
    </location>
</feature>
<gene>
    <name evidence="1" type="ORF">BAE44_0005783</name>
</gene>
<dbReference type="EMBL" id="LWDX02019645">
    <property type="protein sequence ID" value="OEL33199.1"/>
    <property type="molecule type" value="Genomic_DNA"/>
</dbReference>
<name>A0A1E5W714_9POAL</name>
<accession>A0A1E5W714</accession>
<reference evidence="1 2" key="1">
    <citation type="submission" date="2016-09" db="EMBL/GenBank/DDBJ databases">
        <title>The draft genome of Dichanthelium oligosanthes: A C3 panicoid grass species.</title>
        <authorList>
            <person name="Studer A.J."/>
            <person name="Schnable J.C."/>
            <person name="Brutnell T.P."/>
        </authorList>
    </citation>
    <scope>NUCLEOTIDE SEQUENCE [LARGE SCALE GENOMIC DNA]</scope>
    <source>
        <strain evidence="2">cv. Kellogg 1175</strain>
        <tissue evidence="1">Leaf</tissue>
    </source>
</reference>
<dbReference type="AlphaFoldDB" id="A0A1E5W714"/>
<dbReference type="Proteomes" id="UP000095767">
    <property type="component" value="Unassembled WGS sequence"/>
</dbReference>
<evidence type="ECO:0000313" key="1">
    <source>
        <dbReference type="EMBL" id="OEL33199.1"/>
    </source>
</evidence>
<comment type="caution">
    <text evidence="1">The sequence shown here is derived from an EMBL/GenBank/DDBJ whole genome shotgun (WGS) entry which is preliminary data.</text>
</comment>